<proteinExistence type="predicted"/>
<keyword evidence="3" id="KW-1185">Reference proteome</keyword>
<dbReference type="AlphaFoldDB" id="A0A091DYD3"/>
<name>A0A091DYD3_FUKDA</name>
<sequence>PGQFPKILVHETSTQASGVPGRFSSSHSVTDFTLTISHVETTDAVLTAAWSGQDTTVLLP</sequence>
<protein>
    <submittedName>
        <fullName evidence="2">Ig kappa chain V region 3374</fullName>
    </submittedName>
</protein>
<dbReference type="SUPFAM" id="SSF48726">
    <property type="entry name" value="Immunoglobulin"/>
    <property type="match status" value="1"/>
</dbReference>
<evidence type="ECO:0000313" key="2">
    <source>
        <dbReference type="EMBL" id="KFO37119.1"/>
    </source>
</evidence>
<reference evidence="2 3" key="1">
    <citation type="submission" date="2013-11" db="EMBL/GenBank/DDBJ databases">
        <title>The Damaraland mole rat (Fukomys damarensis) genome and evolution of African mole rats.</title>
        <authorList>
            <person name="Gladyshev V.N."/>
            <person name="Fang X."/>
        </authorList>
    </citation>
    <scope>NUCLEOTIDE SEQUENCE [LARGE SCALE GENOMIC DNA]</scope>
    <source>
        <tissue evidence="2">Liver</tissue>
    </source>
</reference>
<accession>A0A091DYD3</accession>
<gene>
    <name evidence="2" type="ORF">H920_01471</name>
</gene>
<feature type="compositionally biased region" description="Polar residues" evidence="1">
    <location>
        <begin position="11"/>
        <end position="24"/>
    </location>
</feature>
<feature type="non-terminal residue" evidence="2">
    <location>
        <position position="1"/>
    </location>
</feature>
<dbReference type="EMBL" id="KN121101">
    <property type="protein sequence ID" value="KFO37119.1"/>
    <property type="molecule type" value="Genomic_DNA"/>
</dbReference>
<dbReference type="Proteomes" id="UP000028990">
    <property type="component" value="Unassembled WGS sequence"/>
</dbReference>
<organism evidence="2 3">
    <name type="scientific">Fukomys damarensis</name>
    <name type="common">Damaraland mole rat</name>
    <name type="synonym">Cryptomys damarensis</name>
    <dbReference type="NCBI Taxonomy" id="885580"/>
    <lineage>
        <taxon>Eukaryota</taxon>
        <taxon>Metazoa</taxon>
        <taxon>Chordata</taxon>
        <taxon>Craniata</taxon>
        <taxon>Vertebrata</taxon>
        <taxon>Euteleostomi</taxon>
        <taxon>Mammalia</taxon>
        <taxon>Eutheria</taxon>
        <taxon>Euarchontoglires</taxon>
        <taxon>Glires</taxon>
        <taxon>Rodentia</taxon>
        <taxon>Hystricomorpha</taxon>
        <taxon>Bathyergidae</taxon>
        <taxon>Fukomys</taxon>
    </lineage>
</organism>
<dbReference type="InterPro" id="IPR013783">
    <property type="entry name" value="Ig-like_fold"/>
</dbReference>
<dbReference type="InterPro" id="IPR036179">
    <property type="entry name" value="Ig-like_dom_sf"/>
</dbReference>
<evidence type="ECO:0000313" key="3">
    <source>
        <dbReference type="Proteomes" id="UP000028990"/>
    </source>
</evidence>
<feature type="region of interest" description="Disordered" evidence="1">
    <location>
        <begin position="1"/>
        <end position="24"/>
    </location>
</feature>
<evidence type="ECO:0000256" key="1">
    <source>
        <dbReference type="SAM" id="MobiDB-lite"/>
    </source>
</evidence>
<dbReference type="Gene3D" id="2.60.40.10">
    <property type="entry name" value="Immunoglobulins"/>
    <property type="match status" value="1"/>
</dbReference>